<reference evidence="2" key="1">
    <citation type="journal article" date="2019" name="Int. J. Syst. Evol. Microbiol.">
        <title>The Global Catalogue of Microorganisms (GCM) 10K type strain sequencing project: providing services to taxonomists for standard genome sequencing and annotation.</title>
        <authorList>
            <consortium name="The Broad Institute Genomics Platform"/>
            <consortium name="The Broad Institute Genome Sequencing Center for Infectious Disease"/>
            <person name="Wu L."/>
            <person name="Ma J."/>
        </authorList>
    </citation>
    <scope>NUCLEOTIDE SEQUENCE [LARGE SCALE GENOMIC DNA]</scope>
    <source>
        <strain evidence="2">IBRC-M 10490</strain>
    </source>
</reference>
<comment type="caution">
    <text evidence="1">The sequence shown here is derived from an EMBL/GenBank/DDBJ whole genome shotgun (WGS) entry which is preliminary data.</text>
</comment>
<evidence type="ECO:0000313" key="2">
    <source>
        <dbReference type="Proteomes" id="UP001595844"/>
    </source>
</evidence>
<dbReference type="Pfam" id="PF18143">
    <property type="entry name" value="HAD_SAK_2"/>
    <property type="match status" value="1"/>
</dbReference>
<name>A0ABV8VC89_9NOCA</name>
<sequence length="228" mass="25388">MPLVRNRSAGALPAMDRRAGLASLGSPDGCTAESPHVGEVERVMSKPLLYLDVDGVLNPWRAKPEKRPAGYETHRLTPAAWLAEYPSPPRRVKPLRVWLNPEHGPKLLALGEVFDLWWATTWEHDANTQIGPLIGLPELPVVEWRSTKRFGPDGVFWKTAELVEHAAGRPFVWVDDDITVRDRRYVEQHHPALALLHYVDPAKGLLDDDFDTLQAWGACQFGVAGSAA</sequence>
<dbReference type="Proteomes" id="UP001595844">
    <property type="component" value="Unassembled WGS sequence"/>
</dbReference>
<protein>
    <submittedName>
        <fullName evidence="1">HAD domain-containing protein</fullName>
    </submittedName>
</protein>
<proteinExistence type="predicted"/>
<organism evidence="1 2">
    <name type="scientific">Nocardia halotolerans</name>
    <dbReference type="NCBI Taxonomy" id="1755878"/>
    <lineage>
        <taxon>Bacteria</taxon>
        <taxon>Bacillati</taxon>
        <taxon>Actinomycetota</taxon>
        <taxon>Actinomycetes</taxon>
        <taxon>Mycobacteriales</taxon>
        <taxon>Nocardiaceae</taxon>
        <taxon>Nocardia</taxon>
    </lineage>
</organism>
<keyword evidence="2" id="KW-1185">Reference proteome</keyword>
<gene>
    <name evidence="1" type="ORF">ACFO5K_04255</name>
</gene>
<evidence type="ECO:0000313" key="1">
    <source>
        <dbReference type="EMBL" id="MFC4373306.1"/>
    </source>
</evidence>
<dbReference type="EMBL" id="JBHSDL010000005">
    <property type="protein sequence ID" value="MFC4373306.1"/>
    <property type="molecule type" value="Genomic_DNA"/>
</dbReference>
<accession>A0ABV8VC89</accession>
<dbReference type="RefSeq" id="WP_378555943.1">
    <property type="nucleotide sequence ID" value="NZ_JBHSDL010000005.1"/>
</dbReference>